<feature type="compositionally biased region" description="Basic and acidic residues" evidence="9">
    <location>
        <begin position="268"/>
        <end position="306"/>
    </location>
</feature>
<evidence type="ECO:0000256" key="3">
    <source>
        <dbReference type="ARBA" id="ARBA00022679"/>
    </source>
</evidence>
<dbReference type="eggNOG" id="KOG1812">
    <property type="taxonomic scope" value="Eukaryota"/>
</dbReference>
<comment type="catalytic activity">
    <reaction evidence="1">
        <text>[E2 ubiquitin-conjugating enzyme]-S-ubiquitinyl-L-cysteine + [acceptor protein]-L-lysine = [E2 ubiquitin-conjugating enzyme]-L-cysteine + [acceptor protein]-N(6)-ubiquitinyl-L-lysine.</text>
        <dbReference type="EC" id="2.3.2.31"/>
    </reaction>
</comment>
<dbReference type="Pfam" id="PF01485">
    <property type="entry name" value="IBR"/>
    <property type="match status" value="1"/>
</dbReference>
<dbReference type="GO" id="GO:0061630">
    <property type="term" value="F:ubiquitin protein ligase activity"/>
    <property type="evidence" value="ECO:0007669"/>
    <property type="project" value="UniProtKB-EC"/>
</dbReference>
<dbReference type="EMBL" id="KB456262">
    <property type="protein sequence ID" value="EMF14132.1"/>
    <property type="molecule type" value="Genomic_DNA"/>
</dbReference>
<evidence type="ECO:0000259" key="10">
    <source>
        <dbReference type="PROSITE" id="PS51873"/>
    </source>
</evidence>
<dbReference type="GO" id="GO:0016567">
    <property type="term" value="P:protein ubiquitination"/>
    <property type="evidence" value="ECO:0007669"/>
    <property type="project" value="InterPro"/>
</dbReference>
<dbReference type="InterPro" id="IPR044066">
    <property type="entry name" value="TRIAD_supradom"/>
</dbReference>
<dbReference type="RefSeq" id="XP_016762253.1">
    <property type="nucleotide sequence ID" value="XM_016904614.1"/>
</dbReference>
<keyword evidence="3" id="KW-0808">Transferase</keyword>
<proteinExistence type="predicted"/>
<evidence type="ECO:0000256" key="1">
    <source>
        <dbReference type="ARBA" id="ARBA00001798"/>
    </source>
</evidence>
<organism evidence="11 12">
    <name type="scientific">Sphaerulina musiva (strain SO2202)</name>
    <name type="common">Poplar stem canker fungus</name>
    <name type="synonym">Septoria musiva</name>
    <dbReference type="NCBI Taxonomy" id="692275"/>
    <lineage>
        <taxon>Eukaryota</taxon>
        <taxon>Fungi</taxon>
        <taxon>Dikarya</taxon>
        <taxon>Ascomycota</taxon>
        <taxon>Pezizomycotina</taxon>
        <taxon>Dothideomycetes</taxon>
        <taxon>Dothideomycetidae</taxon>
        <taxon>Mycosphaerellales</taxon>
        <taxon>Mycosphaerellaceae</taxon>
        <taxon>Sphaerulina</taxon>
    </lineage>
</organism>
<evidence type="ECO:0000256" key="8">
    <source>
        <dbReference type="ARBA" id="ARBA00022833"/>
    </source>
</evidence>
<name>M3B2W6_SPHMS</name>
<evidence type="ECO:0000256" key="6">
    <source>
        <dbReference type="ARBA" id="ARBA00022771"/>
    </source>
</evidence>
<protein>
    <recommendedName>
        <fullName evidence="2">RBR-type E3 ubiquitin transferase</fullName>
        <ecNumber evidence="2">2.3.2.31</ecNumber>
    </recommendedName>
</protein>
<keyword evidence="7" id="KW-0833">Ubl conjugation pathway</keyword>
<dbReference type="EC" id="2.3.2.31" evidence="2"/>
<keyword evidence="5" id="KW-0677">Repeat</keyword>
<dbReference type="CDD" id="cd22584">
    <property type="entry name" value="Rcat_RBR_unk"/>
    <property type="match status" value="1"/>
</dbReference>
<evidence type="ECO:0000313" key="11">
    <source>
        <dbReference type="EMBL" id="EMF14132.1"/>
    </source>
</evidence>
<reference evidence="11 12" key="1">
    <citation type="journal article" date="2012" name="PLoS Pathog.">
        <title>Diverse lifestyles and strategies of plant pathogenesis encoded in the genomes of eighteen Dothideomycetes fungi.</title>
        <authorList>
            <person name="Ohm R.A."/>
            <person name="Feau N."/>
            <person name="Henrissat B."/>
            <person name="Schoch C.L."/>
            <person name="Horwitz B.A."/>
            <person name="Barry K.W."/>
            <person name="Condon B.J."/>
            <person name="Copeland A.C."/>
            <person name="Dhillon B."/>
            <person name="Glaser F."/>
            <person name="Hesse C.N."/>
            <person name="Kosti I."/>
            <person name="LaButti K."/>
            <person name="Lindquist E.A."/>
            <person name="Lucas S."/>
            <person name="Salamov A.A."/>
            <person name="Bradshaw R.E."/>
            <person name="Ciuffetti L."/>
            <person name="Hamelin R.C."/>
            <person name="Kema G.H.J."/>
            <person name="Lawrence C."/>
            <person name="Scott J.A."/>
            <person name="Spatafora J.W."/>
            <person name="Turgeon B.G."/>
            <person name="de Wit P.J.G.M."/>
            <person name="Zhong S."/>
            <person name="Goodwin S.B."/>
            <person name="Grigoriev I.V."/>
        </authorList>
    </citation>
    <scope>NUCLEOTIDE SEQUENCE [LARGE SCALE GENOMIC DNA]</scope>
    <source>
        <strain evidence="11 12">SO2202</strain>
    </source>
</reference>
<evidence type="ECO:0000256" key="4">
    <source>
        <dbReference type="ARBA" id="ARBA00022723"/>
    </source>
</evidence>
<keyword evidence="8" id="KW-0862">Zinc</keyword>
<dbReference type="STRING" id="692275.M3B2W6"/>
<evidence type="ECO:0000256" key="9">
    <source>
        <dbReference type="SAM" id="MobiDB-lite"/>
    </source>
</evidence>
<feature type="domain" description="RING-type" evidence="10">
    <location>
        <begin position="1"/>
        <end position="212"/>
    </location>
</feature>
<accession>M3B2W6</accession>
<dbReference type="OrthoDB" id="9977870at2759"/>
<dbReference type="GeneID" id="27901751"/>
<feature type="region of interest" description="Disordered" evidence="9">
    <location>
        <begin position="253"/>
        <end position="312"/>
    </location>
</feature>
<dbReference type="AlphaFoldDB" id="M3B2W6"/>
<evidence type="ECO:0000256" key="5">
    <source>
        <dbReference type="ARBA" id="ARBA00022737"/>
    </source>
</evidence>
<keyword evidence="6" id="KW-0863">Zinc-finger</keyword>
<dbReference type="InterPro" id="IPR031127">
    <property type="entry name" value="E3_UB_ligase_RBR"/>
</dbReference>
<dbReference type="InterPro" id="IPR002867">
    <property type="entry name" value="IBR_dom"/>
</dbReference>
<dbReference type="PANTHER" id="PTHR11685">
    <property type="entry name" value="RBR FAMILY RING FINGER AND IBR DOMAIN-CONTAINING"/>
    <property type="match status" value="1"/>
</dbReference>
<dbReference type="GO" id="GO:0008270">
    <property type="term" value="F:zinc ion binding"/>
    <property type="evidence" value="ECO:0007669"/>
    <property type="project" value="UniProtKB-KW"/>
</dbReference>
<dbReference type="HOGENOM" id="CLU_891887_0_0_1"/>
<dbReference type="OMA" id="SEHICAE"/>
<dbReference type="PROSITE" id="PS51873">
    <property type="entry name" value="TRIAD"/>
    <property type="match status" value="1"/>
</dbReference>
<evidence type="ECO:0000256" key="7">
    <source>
        <dbReference type="ARBA" id="ARBA00022786"/>
    </source>
</evidence>
<sequence>MAESIPTFFCAVCFQDPAGNPAAIIGGAACCQRCFDLGVRPQFERHLVSEYAPMVWPGRVVLEAVRHQFSESFMREYEQRLQLYAIPAHERLYCAAPRCEEFLGAISLLDRQVTCSDCSGTTCSQCSAHISNPDLDNHTCADQADRLRERFEGQTRGRDYQLCPQCSIPVALQDGCNHMSCPCGTQFCYLCGERVFDTRLHWNDGSRCARYNGSPPRPATPIVVAPAPAEPLPPRRPLPEGNGVLQLQTNILHENRDDRQAQALPVEPNRERRRALEQRERRAQRLREEQSAARRHFAEARAERAATRAGRY</sequence>
<keyword evidence="12" id="KW-1185">Reference proteome</keyword>
<dbReference type="SUPFAM" id="SSF57850">
    <property type="entry name" value="RING/U-box"/>
    <property type="match status" value="1"/>
</dbReference>
<evidence type="ECO:0000313" key="12">
    <source>
        <dbReference type="Proteomes" id="UP000016931"/>
    </source>
</evidence>
<keyword evidence="4" id="KW-0479">Metal-binding</keyword>
<dbReference type="Gene3D" id="1.20.120.1750">
    <property type="match status" value="1"/>
</dbReference>
<gene>
    <name evidence="11" type="ORF">SEPMUDRAFT_147947</name>
</gene>
<evidence type="ECO:0000256" key="2">
    <source>
        <dbReference type="ARBA" id="ARBA00012251"/>
    </source>
</evidence>
<dbReference type="Proteomes" id="UP000016931">
    <property type="component" value="Unassembled WGS sequence"/>
</dbReference>
<dbReference type="SMART" id="SM00647">
    <property type="entry name" value="IBR"/>
    <property type="match status" value="2"/>
</dbReference>